<keyword evidence="5" id="KW-1185">Reference proteome</keyword>
<dbReference type="PANTHER" id="PTHR43693:SF1">
    <property type="entry name" value="PROTEIN PHOSPHATASE CHEZ"/>
    <property type="match status" value="1"/>
</dbReference>
<dbReference type="CDD" id="cd17909">
    <property type="entry name" value="CheC_ClassI"/>
    <property type="match status" value="1"/>
</dbReference>
<dbReference type="Proteomes" id="UP000196877">
    <property type="component" value="Chromosome"/>
</dbReference>
<name>A0ABN5AFM2_9BACI</name>
<evidence type="ECO:0000313" key="5">
    <source>
        <dbReference type="Proteomes" id="UP000196877"/>
    </source>
</evidence>
<feature type="domain" description="CheC-like protein" evidence="3">
    <location>
        <begin position="10"/>
        <end position="46"/>
    </location>
</feature>
<evidence type="ECO:0000256" key="2">
    <source>
        <dbReference type="ARBA" id="ARBA00022801"/>
    </source>
</evidence>
<reference evidence="4 5" key="1">
    <citation type="submission" date="2017-06" db="EMBL/GenBank/DDBJ databases">
        <title>Genome sequence of Bacillus sonorensis strain SRCM101395.</title>
        <authorList>
            <person name="Cho S.H."/>
        </authorList>
    </citation>
    <scope>NUCLEOTIDE SEQUENCE [LARGE SCALE GENOMIC DNA]</scope>
    <source>
        <strain evidence="4 5">SRCM101395</strain>
    </source>
</reference>
<proteinExistence type="predicted"/>
<dbReference type="InterPro" id="IPR007597">
    <property type="entry name" value="CheC"/>
</dbReference>
<evidence type="ECO:0000313" key="4">
    <source>
        <dbReference type="EMBL" id="ASB89593.1"/>
    </source>
</evidence>
<evidence type="ECO:0000259" key="3">
    <source>
        <dbReference type="Pfam" id="PF04509"/>
    </source>
</evidence>
<dbReference type="SUPFAM" id="SSF103039">
    <property type="entry name" value="CheC-like"/>
    <property type="match status" value="1"/>
</dbReference>
<dbReference type="GeneID" id="92852971"/>
<gene>
    <name evidence="4" type="ORF">S101395_03086</name>
</gene>
<keyword evidence="1" id="KW-0145">Chemotaxis</keyword>
<dbReference type="Pfam" id="PF04509">
    <property type="entry name" value="CheC"/>
    <property type="match status" value="2"/>
</dbReference>
<accession>A0ABN5AFM2</accession>
<dbReference type="EMBL" id="CP021920">
    <property type="protein sequence ID" value="ASB89593.1"/>
    <property type="molecule type" value="Genomic_DNA"/>
</dbReference>
<protein>
    <submittedName>
        <fullName evidence="4">CheY-P phosphatase CheC</fullName>
    </submittedName>
</protein>
<organism evidence="4 5">
    <name type="scientific">Bacillus sonorensis</name>
    <dbReference type="NCBI Taxonomy" id="119858"/>
    <lineage>
        <taxon>Bacteria</taxon>
        <taxon>Bacillati</taxon>
        <taxon>Bacillota</taxon>
        <taxon>Bacilli</taxon>
        <taxon>Bacillales</taxon>
        <taxon>Bacillaceae</taxon>
        <taxon>Bacillus</taxon>
    </lineage>
</organism>
<feature type="domain" description="CheC-like protein" evidence="3">
    <location>
        <begin position="112"/>
        <end position="146"/>
    </location>
</feature>
<dbReference type="InterPro" id="IPR028976">
    <property type="entry name" value="CheC-like_sf"/>
</dbReference>
<dbReference type="Gene3D" id="3.40.1550.10">
    <property type="entry name" value="CheC-like"/>
    <property type="match status" value="1"/>
</dbReference>
<dbReference type="PANTHER" id="PTHR43693">
    <property type="entry name" value="PROTEIN PHOSPHATASE CHEZ"/>
    <property type="match status" value="1"/>
</dbReference>
<keyword evidence="2" id="KW-0378">Hydrolase</keyword>
<dbReference type="InterPro" id="IPR050992">
    <property type="entry name" value="CheZ_family_phosphatases"/>
</dbReference>
<dbReference type="RefSeq" id="WP_006638151.1">
    <property type="nucleotide sequence ID" value="NZ_BORD01000004.1"/>
</dbReference>
<sequence length="209" mass="23050">MDIFNGIKEEHLDILREVGNIGAGHSASALAHLLNRKIEMEVPFVKLLSFDELVNFFGGADLPVASIFLRMEGDFPGSMFVIMPFSEAEQLIRELVGDPEFDIDCMTPDDIGASALHELGNIMAGSYLTALADLTNRQMYPSVPELTLDMFGAVISEGLIELSQVGDQVIVIDNSIFDEENNRKVKAHLFLLPDYDSFEKLFHSLGAAL</sequence>
<evidence type="ECO:0000256" key="1">
    <source>
        <dbReference type="ARBA" id="ARBA00022500"/>
    </source>
</evidence>